<feature type="compositionally biased region" description="Low complexity" evidence="1">
    <location>
        <begin position="114"/>
        <end position="137"/>
    </location>
</feature>
<organism evidence="2 3">
    <name type="scientific">Chlamydomonas schloesseri</name>
    <dbReference type="NCBI Taxonomy" id="2026947"/>
    <lineage>
        <taxon>Eukaryota</taxon>
        <taxon>Viridiplantae</taxon>
        <taxon>Chlorophyta</taxon>
        <taxon>core chlorophytes</taxon>
        <taxon>Chlorophyceae</taxon>
        <taxon>CS clade</taxon>
        <taxon>Chlamydomonadales</taxon>
        <taxon>Chlamydomonadaceae</taxon>
        <taxon>Chlamydomonas</taxon>
    </lineage>
</organism>
<gene>
    <name evidence="2" type="ORF">HYH02_007939</name>
</gene>
<comment type="caution">
    <text evidence="2">The sequence shown here is derived from an EMBL/GenBank/DDBJ whole genome shotgun (WGS) entry which is preliminary data.</text>
</comment>
<evidence type="ECO:0000313" key="3">
    <source>
        <dbReference type="Proteomes" id="UP000613740"/>
    </source>
</evidence>
<sequence length="305" mass="32323">MEPADSSAASCGPWWSAWVSNARADSAAGVPPSCRDFIHVSRDCRLDRTERGTFLHCHERRELFKLCTDREPEKVSTTSIETREPLLDGHTLVASPSTRFELTPPRLEGPAGTSDVADAASQQHQSSQVAQQQLQLQGQRPPSPGRFSHPWRVHADDGGLGDAAGWARARAESGDMSSAAASSSTASSSCSGTSGLGGSSCSASPGAGGVLLTPQVEQAMDDIFLFADEMQRELAQHGLQLMRRGEDEQRRKQQPGFLARLFGAREAMASVTEGLGCSGVAPLRSGDYVHQSTSSGACAGGAQQR</sequence>
<dbReference type="EMBL" id="JAEHOD010000023">
    <property type="protein sequence ID" value="KAG2447197.1"/>
    <property type="molecule type" value="Genomic_DNA"/>
</dbReference>
<reference evidence="2" key="1">
    <citation type="journal article" date="2020" name="bioRxiv">
        <title>Comparative genomics of Chlamydomonas.</title>
        <authorList>
            <person name="Craig R.J."/>
            <person name="Hasan A.R."/>
            <person name="Ness R.W."/>
            <person name="Keightley P.D."/>
        </authorList>
    </citation>
    <scope>NUCLEOTIDE SEQUENCE</scope>
    <source>
        <strain evidence="2">CCAP 11/173</strain>
    </source>
</reference>
<evidence type="ECO:0000313" key="2">
    <source>
        <dbReference type="EMBL" id="KAG2447197.1"/>
    </source>
</evidence>
<feature type="region of interest" description="Disordered" evidence="1">
    <location>
        <begin position="95"/>
        <end position="159"/>
    </location>
</feature>
<dbReference type="OrthoDB" id="537350at2759"/>
<proteinExistence type="predicted"/>
<dbReference type="Proteomes" id="UP000613740">
    <property type="component" value="Unassembled WGS sequence"/>
</dbReference>
<name>A0A835WGW7_9CHLO</name>
<dbReference type="AlphaFoldDB" id="A0A835WGW7"/>
<evidence type="ECO:0000256" key="1">
    <source>
        <dbReference type="SAM" id="MobiDB-lite"/>
    </source>
</evidence>
<accession>A0A835WGW7</accession>
<keyword evidence="3" id="KW-1185">Reference proteome</keyword>
<feature type="region of interest" description="Disordered" evidence="1">
    <location>
        <begin position="179"/>
        <end position="204"/>
    </location>
</feature>
<protein>
    <submittedName>
        <fullName evidence="2">Uncharacterized protein</fullName>
    </submittedName>
</protein>